<comment type="caution">
    <text evidence="1">The sequence shown here is derived from an EMBL/GenBank/DDBJ whole genome shotgun (WGS) entry which is preliminary data.</text>
</comment>
<protein>
    <submittedName>
        <fullName evidence="1">Uncharacterized protein</fullName>
    </submittedName>
</protein>
<gene>
    <name evidence="1" type="ORF">LCGC14_1604330</name>
</gene>
<dbReference type="EMBL" id="LAZR01012910">
    <property type="protein sequence ID" value="KKM24512.1"/>
    <property type="molecule type" value="Genomic_DNA"/>
</dbReference>
<reference evidence="1" key="1">
    <citation type="journal article" date="2015" name="Nature">
        <title>Complex archaea that bridge the gap between prokaryotes and eukaryotes.</title>
        <authorList>
            <person name="Spang A."/>
            <person name="Saw J.H."/>
            <person name="Jorgensen S.L."/>
            <person name="Zaremba-Niedzwiedzka K."/>
            <person name="Martijn J."/>
            <person name="Lind A.E."/>
            <person name="van Eijk R."/>
            <person name="Schleper C."/>
            <person name="Guy L."/>
            <person name="Ettema T.J."/>
        </authorList>
    </citation>
    <scope>NUCLEOTIDE SEQUENCE</scope>
</reference>
<organism evidence="1">
    <name type="scientific">marine sediment metagenome</name>
    <dbReference type="NCBI Taxonomy" id="412755"/>
    <lineage>
        <taxon>unclassified sequences</taxon>
        <taxon>metagenomes</taxon>
        <taxon>ecological metagenomes</taxon>
    </lineage>
</organism>
<dbReference type="InterPro" id="IPR010866">
    <property type="entry name" value="A-2_8-polyST"/>
</dbReference>
<evidence type="ECO:0000313" key="1">
    <source>
        <dbReference type="EMBL" id="KKM24512.1"/>
    </source>
</evidence>
<name>A0A0F9IAL5_9ZZZZ</name>
<proteinExistence type="predicted"/>
<dbReference type="Pfam" id="PF07388">
    <property type="entry name" value="A-2_8-polyST"/>
    <property type="match status" value="1"/>
</dbReference>
<sequence>MVIQIKIANLYSSYNKNNIDKIKEEIFTKLSKINIIVQVGEYGPEKHIHKKSTAMRMLTQQYAQQHNIPRIIIDVGFIRCNKKKYLSIGVDNFKRYAKFYNKNSSPDRWNSFNLKIQPWRKDGNRILILGQRFCGYTLRIDKINIHKWYNNVFEQLSTITNKSLYFKHHPSKERGKFESKQYKFIDSKLSLLECLKDVWCVVAYATNATIESVINGVPAITLSKRNMVYDLAGHSLKDINNLPILDRTQWCNDLGYTQWS</sequence>
<feature type="non-terminal residue" evidence="1">
    <location>
        <position position="260"/>
    </location>
</feature>
<dbReference type="AlphaFoldDB" id="A0A0F9IAL5"/>
<accession>A0A0F9IAL5</accession>